<dbReference type="CDD" id="cd05263">
    <property type="entry name" value="MupV_like_SDR_e"/>
    <property type="match status" value="1"/>
</dbReference>
<dbReference type="PANTHER" id="PTHR11011:SF45">
    <property type="entry name" value="FATTY ACYL-COA REDUCTASE CG8306-RELATED"/>
    <property type="match status" value="1"/>
</dbReference>
<protein>
    <submittedName>
        <fullName evidence="3">NAD-dependent epimerase/dehydratase family protein</fullName>
    </submittedName>
    <submittedName>
        <fullName evidence="2">SDR family oxidoreductase</fullName>
    </submittedName>
</protein>
<dbReference type="InterPro" id="IPR036291">
    <property type="entry name" value="NAD(P)-bd_dom_sf"/>
</dbReference>
<sequence length="365" mass="42196">MGYTYFFTGFPGFIATSLIKQMIRNRFSIDHLYLLVLPHLIDKASEEIDKLTNEGNISREKLTIVPGDITKPHLNIERELNTHLQHHVTHIFHLAAVYDLAVPENIAYDVNVNGTKHMNEWVLTLSKPERYIYFSTAYVSGTREGRIFETELEMNQSFKNHYERTKYEAEKLVRGIISKVPTTIIRPGIVKGDSLSGETIKFDGPYFILNFFDKLKFFPVIPYLGTGKAEGNFVPLDYVLKAAIYLGHAPIGIGKTYHLIDPNPYTMKEVYRMLMEEFLGRKPIGMLPLSFAKWLLSIPLLRKWLRVEKEALDYFTCMAKYDCTQTKNDLQQLGITCPDFQETISSMVQFYEQHKNDTDKQLIID</sequence>
<name>A0A6B3W3X4_9BACI</name>
<evidence type="ECO:0000313" key="4">
    <source>
        <dbReference type="Proteomes" id="UP000472971"/>
    </source>
</evidence>
<proteinExistence type="predicted"/>
<dbReference type="GO" id="GO:0080019">
    <property type="term" value="F:alcohol-forming very long-chain fatty acyl-CoA reductase activity"/>
    <property type="evidence" value="ECO:0007669"/>
    <property type="project" value="InterPro"/>
</dbReference>
<dbReference type="InterPro" id="IPR013120">
    <property type="entry name" value="FAR_NAD-bd"/>
</dbReference>
<dbReference type="GO" id="GO:0035336">
    <property type="term" value="P:long-chain fatty-acyl-CoA metabolic process"/>
    <property type="evidence" value="ECO:0007669"/>
    <property type="project" value="TreeGrafter"/>
</dbReference>
<accession>A0A6B3W3X4</accession>
<dbReference type="SUPFAM" id="SSF51735">
    <property type="entry name" value="NAD(P)-binding Rossmann-fold domains"/>
    <property type="match status" value="1"/>
</dbReference>
<dbReference type="EMBL" id="JACEIO010000013">
    <property type="protein sequence ID" value="MBA4536957.1"/>
    <property type="molecule type" value="Genomic_DNA"/>
</dbReference>
<gene>
    <name evidence="3" type="ORF">G4D64_14345</name>
    <name evidence="2" type="ORF">H1Z61_07315</name>
</gene>
<dbReference type="Proteomes" id="UP000472971">
    <property type="component" value="Unassembled WGS sequence"/>
</dbReference>
<dbReference type="RefSeq" id="WP_163243055.1">
    <property type="nucleotide sequence ID" value="NZ_CP082780.1"/>
</dbReference>
<evidence type="ECO:0000313" key="3">
    <source>
        <dbReference type="EMBL" id="NEY82653.1"/>
    </source>
</evidence>
<reference evidence="2 5" key="2">
    <citation type="submission" date="2020-07" db="EMBL/GenBank/DDBJ databases">
        <authorList>
            <person name="Feng H."/>
        </authorList>
    </citation>
    <scope>NUCLEOTIDE SEQUENCE [LARGE SCALE GENOMIC DNA]</scope>
    <source>
        <strain evidence="2">S-12</strain>
        <strain evidence="5">s-12</strain>
    </source>
</reference>
<feature type="domain" description="Thioester reductase (TE)" evidence="1">
    <location>
        <begin position="8"/>
        <end position="242"/>
    </location>
</feature>
<dbReference type="AlphaFoldDB" id="A0A6B3W3X4"/>
<keyword evidence="4" id="KW-1185">Reference proteome</keyword>
<dbReference type="Pfam" id="PF07993">
    <property type="entry name" value="NAD_binding_4"/>
    <property type="match status" value="1"/>
</dbReference>
<reference evidence="3 4" key="1">
    <citation type="submission" date="2020-02" db="EMBL/GenBank/DDBJ databases">
        <title>Bacillus aquiflavi sp. nov., isolated from yellow water of strong flavor Chinese baijiu in Yibin region of China.</title>
        <authorList>
            <person name="Xie J."/>
        </authorList>
    </citation>
    <scope>NUCLEOTIDE SEQUENCE [LARGE SCALE GENOMIC DNA]</scope>
    <source>
        <strain evidence="3 4">3H-10</strain>
    </source>
</reference>
<evidence type="ECO:0000313" key="2">
    <source>
        <dbReference type="EMBL" id="MBA4536957.1"/>
    </source>
</evidence>
<comment type="caution">
    <text evidence="3">The sequence shown here is derived from an EMBL/GenBank/DDBJ whole genome shotgun (WGS) entry which is preliminary data.</text>
</comment>
<evidence type="ECO:0000259" key="1">
    <source>
        <dbReference type="Pfam" id="PF07993"/>
    </source>
</evidence>
<organism evidence="3 4">
    <name type="scientific">Bacillus aquiflavi</name>
    <dbReference type="NCBI Taxonomy" id="2672567"/>
    <lineage>
        <taxon>Bacteria</taxon>
        <taxon>Bacillati</taxon>
        <taxon>Bacillota</taxon>
        <taxon>Bacilli</taxon>
        <taxon>Bacillales</taxon>
        <taxon>Bacillaceae</taxon>
        <taxon>Bacillus</taxon>
    </lineage>
</organism>
<evidence type="ECO:0000313" key="5">
    <source>
        <dbReference type="Proteomes" id="UP000570010"/>
    </source>
</evidence>
<dbReference type="PANTHER" id="PTHR11011">
    <property type="entry name" value="MALE STERILITY PROTEIN 2-RELATED"/>
    <property type="match status" value="1"/>
</dbReference>
<dbReference type="EMBL" id="JAAIWN010000041">
    <property type="protein sequence ID" value="NEY82653.1"/>
    <property type="molecule type" value="Genomic_DNA"/>
</dbReference>
<dbReference type="Gene3D" id="3.40.50.720">
    <property type="entry name" value="NAD(P)-binding Rossmann-like Domain"/>
    <property type="match status" value="1"/>
</dbReference>
<dbReference type="Proteomes" id="UP000570010">
    <property type="component" value="Unassembled WGS sequence"/>
</dbReference>
<dbReference type="GO" id="GO:0010345">
    <property type="term" value="P:suberin biosynthetic process"/>
    <property type="evidence" value="ECO:0007669"/>
    <property type="project" value="TreeGrafter"/>
</dbReference>
<dbReference type="InterPro" id="IPR026055">
    <property type="entry name" value="FAR"/>
</dbReference>